<proteinExistence type="predicted"/>
<dbReference type="AlphaFoldDB" id="A0A1W2DW87"/>
<evidence type="ECO:0000313" key="2">
    <source>
        <dbReference type="Proteomes" id="UP000192418"/>
    </source>
</evidence>
<accession>A0A1W2DW87</accession>
<dbReference type="EMBL" id="FWXY01000021">
    <property type="protein sequence ID" value="SMD01771.1"/>
    <property type="molecule type" value="Genomic_DNA"/>
</dbReference>
<sequence>MGPARNCRQLDWPVPIAPRGGSAEVTRRFYFLIKNFCQAWKPSKKMKVKVAYAVNRPFY</sequence>
<gene>
    <name evidence="1" type="ORF">SAMN02746065_12135</name>
</gene>
<evidence type="ECO:0000313" key="1">
    <source>
        <dbReference type="EMBL" id="SMD01771.1"/>
    </source>
</evidence>
<organism evidence="1 2">
    <name type="scientific">Desulfocicer vacuolatum DSM 3385</name>
    <dbReference type="NCBI Taxonomy" id="1121400"/>
    <lineage>
        <taxon>Bacteria</taxon>
        <taxon>Pseudomonadati</taxon>
        <taxon>Thermodesulfobacteriota</taxon>
        <taxon>Desulfobacteria</taxon>
        <taxon>Desulfobacterales</taxon>
        <taxon>Desulfobacteraceae</taxon>
        <taxon>Desulfocicer</taxon>
    </lineage>
</organism>
<reference evidence="1 2" key="1">
    <citation type="submission" date="2017-04" db="EMBL/GenBank/DDBJ databases">
        <authorList>
            <person name="Afonso C.L."/>
            <person name="Miller P.J."/>
            <person name="Scott M.A."/>
            <person name="Spackman E."/>
            <person name="Goraichik I."/>
            <person name="Dimitrov K.M."/>
            <person name="Suarez D.L."/>
            <person name="Swayne D.E."/>
        </authorList>
    </citation>
    <scope>NUCLEOTIDE SEQUENCE [LARGE SCALE GENOMIC DNA]</scope>
    <source>
        <strain evidence="1 2">DSM 3385</strain>
    </source>
</reference>
<keyword evidence="2" id="KW-1185">Reference proteome</keyword>
<protein>
    <submittedName>
        <fullName evidence="1">Uncharacterized protein</fullName>
    </submittedName>
</protein>
<dbReference type="Proteomes" id="UP000192418">
    <property type="component" value="Unassembled WGS sequence"/>
</dbReference>
<name>A0A1W2DW87_9BACT</name>